<evidence type="ECO:0000313" key="2">
    <source>
        <dbReference type="Proteomes" id="UP001195483"/>
    </source>
</evidence>
<evidence type="ECO:0000313" key="1">
    <source>
        <dbReference type="EMBL" id="KAK3584450.1"/>
    </source>
</evidence>
<organism evidence="1 2">
    <name type="scientific">Potamilus streckersoni</name>
    <dbReference type="NCBI Taxonomy" id="2493646"/>
    <lineage>
        <taxon>Eukaryota</taxon>
        <taxon>Metazoa</taxon>
        <taxon>Spiralia</taxon>
        <taxon>Lophotrochozoa</taxon>
        <taxon>Mollusca</taxon>
        <taxon>Bivalvia</taxon>
        <taxon>Autobranchia</taxon>
        <taxon>Heteroconchia</taxon>
        <taxon>Palaeoheterodonta</taxon>
        <taxon>Unionida</taxon>
        <taxon>Unionoidea</taxon>
        <taxon>Unionidae</taxon>
        <taxon>Ambleminae</taxon>
        <taxon>Lampsilini</taxon>
        <taxon>Potamilus</taxon>
    </lineage>
</organism>
<protein>
    <submittedName>
        <fullName evidence="1">Uncharacterized protein</fullName>
    </submittedName>
</protein>
<dbReference type="EMBL" id="JAEAOA010001665">
    <property type="protein sequence ID" value="KAK3584450.1"/>
    <property type="molecule type" value="Genomic_DNA"/>
</dbReference>
<keyword evidence="2" id="KW-1185">Reference proteome</keyword>
<accession>A0AAE0S3A9</accession>
<reference evidence="1" key="3">
    <citation type="submission" date="2023-05" db="EMBL/GenBank/DDBJ databases">
        <authorList>
            <person name="Smith C.H."/>
        </authorList>
    </citation>
    <scope>NUCLEOTIDE SEQUENCE</scope>
    <source>
        <strain evidence="1">CHS0354</strain>
        <tissue evidence="1">Mantle</tissue>
    </source>
</reference>
<reference evidence="1" key="2">
    <citation type="journal article" date="2021" name="Genome Biol. Evol.">
        <title>Developing a high-quality reference genome for a parasitic bivalve with doubly uniparental inheritance (Bivalvia: Unionida).</title>
        <authorList>
            <person name="Smith C.H."/>
        </authorList>
    </citation>
    <scope>NUCLEOTIDE SEQUENCE</scope>
    <source>
        <strain evidence="1">CHS0354</strain>
        <tissue evidence="1">Mantle</tissue>
    </source>
</reference>
<gene>
    <name evidence="1" type="ORF">CHS0354_027576</name>
</gene>
<sequence>MAEDLFPHERKHKLKYSMVETLSRIRNTGILLSNATSLHVEATNLSETLAELFEGLDENQRRLGNDSNSIAITLETTQSADKQPAHRMTAQVRTIGDDDVECTTSRIMDIQACIKYISSEIRYFKVEMGSLKQKCTERPFNERNLKKCWILGSEENLRKDCLGLRANRTRQVKQGRTQPRTTQISSN</sequence>
<proteinExistence type="predicted"/>
<name>A0AAE0S3A9_9BIVA</name>
<dbReference type="AlphaFoldDB" id="A0AAE0S3A9"/>
<reference evidence="1" key="1">
    <citation type="journal article" date="2021" name="Genome Biol. Evol.">
        <title>A High-Quality Reference Genome for a Parasitic Bivalve with Doubly Uniparental Inheritance (Bivalvia: Unionida).</title>
        <authorList>
            <person name="Smith C.H."/>
        </authorList>
    </citation>
    <scope>NUCLEOTIDE SEQUENCE</scope>
    <source>
        <strain evidence="1">CHS0354</strain>
    </source>
</reference>
<comment type="caution">
    <text evidence="1">The sequence shown here is derived from an EMBL/GenBank/DDBJ whole genome shotgun (WGS) entry which is preliminary data.</text>
</comment>
<dbReference type="Proteomes" id="UP001195483">
    <property type="component" value="Unassembled WGS sequence"/>
</dbReference>